<evidence type="ECO:0000256" key="1">
    <source>
        <dbReference type="SAM" id="MobiDB-lite"/>
    </source>
</evidence>
<sequence length="316" mass="34519">MAAFEGMHSPGSEKAHLLPPAGIKTAMGDMYRFQQVVPQYPPDPCIRPHEGDLVCPPEDTGRKNKTNMPPAGISMQQPSDRFAFYKAREGSSRKPCQSEGWPLQAEQVQQPCPCTNSSGYPLRSADSTDLRYRGAPGQPRRTCQPQTIEPGESYAINPSNCVPSNCWPLPHALRGSSQASNGQSQAQPGLSAAQNAEGTPYQAQQYPAGYDRPGAALGHYPDHPGVGCVSFESPRYDLHYMYPACVDREPMPHIPTVMFDEPSPYIKLPSTSPDHFAKAAETCRGRFSRHLLPDCPDVDPPVEPELAMLLSCRGPC</sequence>
<feature type="compositionally biased region" description="Polar residues" evidence="1">
    <location>
        <begin position="192"/>
        <end position="205"/>
    </location>
</feature>
<dbReference type="AlphaFoldDB" id="A0AAV4D571"/>
<feature type="region of interest" description="Disordered" evidence="1">
    <location>
        <begin position="54"/>
        <end position="76"/>
    </location>
</feature>
<name>A0AAV4D571_9GAST</name>
<dbReference type="EMBL" id="BLXT01007473">
    <property type="protein sequence ID" value="GFO39284.1"/>
    <property type="molecule type" value="Genomic_DNA"/>
</dbReference>
<evidence type="ECO:0000313" key="2">
    <source>
        <dbReference type="EMBL" id="GFO39284.1"/>
    </source>
</evidence>
<reference evidence="2 3" key="1">
    <citation type="journal article" date="2021" name="Elife">
        <title>Chloroplast acquisition without the gene transfer in kleptoplastic sea slugs, Plakobranchus ocellatus.</title>
        <authorList>
            <person name="Maeda T."/>
            <person name="Takahashi S."/>
            <person name="Yoshida T."/>
            <person name="Shimamura S."/>
            <person name="Takaki Y."/>
            <person name="Nagai Y."/>
            <person name="Toyoda A."/>
            <person name="Suzuki Y."/>
            <person name="Arimoto A."/>
            <person name="Ishii H."/>
            <person name="Satoh N."/>
            <person name="Nishiyama T."/>
            <person name="Hasebe M."/>
            <person name="Maruyama T."/>
            <person name="Minagawa J."/>
            <person name="Obokata J."/>
            <person name="Shigenobu S."/>
        </authorList>
    </citation>
    <scope>NUCLEOTIDE SEQUENCE [LARGE SCALE GENOMIC DNA]</scope>
</reference>
<proteinExistence type="predicted"/>
<accession>A0AAV4D571</accession>
<keyword evidence="3" id="KW-1185">Reference proteome</keyword>
<protein>
    <submittedName>
        <fullName evidence="2">Uncharacterized protein</fullName>
    </submittedName>
</protein>
<evidence type="ECO:0000313" key="3">
    <source>
        <dbReference type="Proteomes" id="UP000735302"/>
    </source>
</evidence>
<dbReference type="Proteomes" id="UP000735302">
    <property type="component" value="Unassembled WGS sequence"/>
</dbReference>
<organism evidence="2 3">
    <name type="scientific">Plakobranchus ocellatus</name>
    <dbReference type="NCBI Taxonomy" id="259542"/>
    <lineage>
        <taxon>Eukaryota</taxon>
        <taxon>Metazoa</taxon>
        <taxon>Spiralia</taxon>
        <taxon>Lophotrochozoa</taxon>
        <taxon>Mollusca</taxon>
        <taxon>Gastropoda</taxon>
        <taxon>Heterobranchia</taxon>
        <taxon>Euthyneura</taxon>
        <taxon>Panpulmonata</taxon>
        <taxon>Sacoglossa</taxon>
        <taxon>Placobranchoidea</taxon>
        <taxon>Plakobranchidae</taxon>
        <taxon>Plakobranchus</taxon>
    </lineage>
</organism>
<feature type="compositionally biased region" description="Low complexity" evidence="1">
    <location>
        <begin position="175"/>
        <end position="187"/>
    </location>
</feature>
<feature type="region of interest" description="Disordered" evidence="1">
    <location>
        <begin position="174"/>
        <end position="215"/>
    </location>
</feature>
<comment type="caution">
    <text evidence="2">The sequence shown here is derived from an EMBL/GenBank/DDBJ whole genome shotgun (WGS) entry which is preliminary data.</text>
</comment>
<gene>
    <name evidence="2" type="ORF">PoB_006578900</name>
</gene>